<feature type="signal peptide" evidence="1">
    <location>
        <begin position="1"/>
        <end position="19"/>
    </location>
</feature>
<proteinExistence type="predicted"/>
<feature type="chain" id="PRO_5042092282" evidence="1">
    <location>
        <begin position="20"/>
        <end position="324"/>
    </location>
</feature>
<reference evidence="2" key="3">
    <citation type="submission" date="2023-05" db="EMBL/GenBank/DDBJ databases">
        <authorList>
            <person name="Smith C.H."/>
        </authorList>
    </citation>
    <scope>NUCLEOTIDE SEQUENCE</scope>
    <source>
        <strain evidence="2">CHS0354</strain>
        <tissue evidence="2">Mantle</tissue>
    </source>
</reference>
<evidence type="ECO:0000313" key="3">
    <source>
        <dbReference type="Proteomes" id="UP001195483"/>
    </source>
</evidence>
<reference evidence="2" key="1">
    <citation type="journal article" date="2021" name="Genome Biol. Evol.">
        <title>A High-Quality Reference Genome for a Parasitic Bivalve with Doubly Uniparental Inheritance (Bivalvia: Unionida).</title>
        <authorList>
            <person name="Smith C.H."/>
        </authorList>
    </citation>
    <scope>NUCLEOTIDE SEQUENCE</scope>
    <source>
        <strain evidence="2">CHS0354</strain>
    </source>
</reference>
<name>A0AAE0VU85_9BIVA</name>
<reference evidence="2" key="2">
    <citation type="journal article" date="2021" name="Genome Biol. Evol.">
        <title>Developing a high-quality reference genome for a parasitic bivalve with doubly uniparental inheritance (Bivalvia: Unionida).</title>
        <authorList>
            <person name="Smith C.H."/>
        </authorList>
    </citation>
    <scope>NUCLEOTIDE SEQUENCE</scope>
    <source>
        <strain evidence="2">CHS0354</strain>
        <tissue evidence="2">Mantle</tissue>
    </source>
</reference>
<evidence type="ECO:0000256" key="1">
    <source>
        <dbReference type="SAM" id="SignalP"/>
    </source>
</evidence>
<dbReference type="AlphaFoldDB" id="A0AAE0VU85"/>
<dbReference type="EMBL" id="JAEAOA010001155">
    <property type="protein sequence ID" value="KAK3589185.1"/>
    <property type="molecule type" value="Genomic_DNA"/>
</dbReference>
<keyword evidence="3" id="KW-1185">Reference proteome</keyword>
<organism evidence="2 3">
    <name type="scientific">Potamilus streckersoni</name>
    <dbReference type="NCBI Taxonomy" id="2493646"/>
    <lineage>
        <taxon>Eukaryota</taxon>
        <taxon>Metazoa</taxon>
        <taxon>Spiralia</taxon>
        <taxon>Lophotrochozoa</taxon>
        <taxon>Mollusca</taxon>
        <taxon>Bivalvia</taxon>
        <taxon>Autobranchia</taxon>
        <taxon>Heteroconchia</taxon>
        <taxon>Palaeoheterodonta</taxon>
        <taxon>Unionida</taxon>
        <taxon>Unionoidea</taxon>
        <taxon>Unionidae</taxon>
        <taxon>Ambleminae</taxon>
        <taxon>Lampsilini</taxon>
        <taxon>Potamilus</taxon>
    </lineage>
</organism>
<evidence type="ECO:0000313" key="2">
    <source>
        <dbReference type="EMBL" id="KAK3589185.1"/>
    </source>
</evidence>
<protein>
    <submittedName>
        <fullName evidence="2">Uncharacterized protein</fullName>
    </submittedName>
</protein>
<comment type="caution">
    <text evidence="2">The sequence shown here is derived from an EMBL/GenBank/DDBJ whole genome shotgun (WGS) entry which is preliminary data.</text>
</comment>
<gene>
    <name evidence="2" type="ORF">CHS0354_018896</name>
</gene>
<accession>A0AAE0VU85</accession>
<keyword evidence="1" id="KW-0732">Signal</keyword>
<dbReference type="Proteomes" id="UP001195483">
    <property type="component" value="Unassembled WGS sequence"/>
</dbReference>
<sequence length="324" mass="36647">MNLLVIAWIYAASLDSSTGFFLCNPDNPVPYEEDQLCCNSTLHSVLDTQGRRRGCCSSQLFYPDNCKCEDNSKLTSLNPGYDPGLCLVTVSEQSGRDTTEMTPSSSKVPEIADFTQKKRCPNPNHIYCKNSGNCFDPSEEICCQDGVFKGIFVCPPQDLNSKFYTENECFEMTVCAKQYNYAYEVSVIEMIPLEDSSITFVARARQTMSEGFSVHQKRSWKKFIHLRINETTPYNCAITGRSFTVLTTKEHIWNAASYIYLDKDDLVISGKIRNKHLSTIYKKCNKPISGHPFEVKNVSNSGYRQYFTVLSLVTLLFASDCIAF</sequence>